<dbReference type="Pfam" id="PF02721">
    <property type="entry name" value="DUF223"/>
    <property type="match status" value="1"/>
</dbReference>
<sequence>MPPPFDMISKMHPPREAWRLKVRVLSLWFIPSFVNHEKPLLNRFRDHKVEGQVYRMIYFTVVSNHGSYRATSHEFKLVFLHRTTVVAVDEDDGHPEGNWKTFTWGDRQSFKITMRLSSFELVVFMFILYTNELKKKIKEQFPDLFFHSYC</sequence>
<organism evidence="2 3">
    <name type="scientific">Arachis hypogaea</name>
    <name type="common">Peanut</name>
    <dbReference type="NCBI Taxonomy" id="3818"/>
    <lineage>
        <taxon>Eukaryota</taxon>
        <taxon>Viridiplantae</taxon>
        <taxon>Streptophyta</taxon>
        <taxon>Embryophyta</taxon>
        <taxon>Tracheophyta</taxon>
        <taxon>Spermatophyta</taxon>
        <taxon>Magnoliopsida</taxon>
        <taxon>eudicotyledons</taxon>
        <taxon>Gunneridae</taxon>
        <taxon>Pentapetalae</taxon>
        <taxon>rosids</taxon>
        <taxon>fabids</taxon>
        <taxon>Fabales</taxon>
        <taxon>Fabaceae</taxon>
        <taxon>Papilionoideae</taxon>
        <taxon>50 kb inversion clade</taxon>
        <taxon>dalbergioids sensu lato</taxon>
        <taxon>Dalbergieae</taxon>
        <taxon>Pterocarpus clade</taxon>
        <taxon>Arachis</taxon>
    </lineage>
</organism>
<dbReference type="EMBL" id="SDMP01000003">
    <property type="protein sequence ID" value="RYR67352.1"/>
    <property type="molecule type" value="Genomic_DNA"/>
</dbReference>
<dbReference type="AlphaFoldDB" id="A0A445DVX8"/>
<dbReference type="InterPro" id="IPR003871">
    <property type="entry name" value="RFA1B/D_OB_1st"/>
</dbReference>
<evidence type="ECO:0000313" key="2">
    <source>
        <dbReference type="EMBL" id="RYR67352.1"/>
    </source>
</evidence>
<protein>
    <recommendedName>
        <fullName evidence="1">Replication protein A 70 kDa DNA-binding subunit B/D first OB fold domain-containing protein</fullName>
    </recommendedName>
</protein>
<feature type="domain" description="Replication protein A 70 kDa DNA-binding subunit B/D first OB fold" evidence="1">
    <location>
        <begin position="40"/>
        <end position="86"/>
    </location>
</feature>
<keyword evidence="3" id="KW-1185">Reference proteome</keyword>
<name>A0A445DVX8_ARAHY</name>
<dbReference type="Proteomes" id="UP000289738">
    <property type="component" value="Chromosome A03"/>
</dbReference>
<dbReference type="SUPFAM" id="SSF50249">
    <property type="entry name" value="Nucleic acid-binding proteins"/>
    <property type="match status" value="1"/>
</dbReference>
<evidence type="ECO:0000313" key="3">
    <source>
        <dbReference type="Proteomes" id="UP000289738"/>
    </source>
</evidence>
<accession>A0A445DVX8</accession>
<dbReference type="InterPro" id="IPR012340">
    <property type="entry name" value="NA-bd_OB-fold"/>
</dbReference>
<proteinExistence type="predicted"/>
<gene>
    <name evidence="2" type="ORF">Ahy_A03g013679</name>
</gene>
<dbReference type="CDD" id="cd04480">
    <property type="entry name" value="RPA1_DBD_A_like"/>
    <property type="match status" value="1"/>
</dbReference>
<comment type="caution">
    <text evidence="2">The sequence shown here is derived from an EMBL/GenBank/DDBJ whole genome shotgun (WGS) entry which is preliminary data.</text>
</comment>
<reference evidence="2 3" key="1">
    <citation type="submission" date="2019-01" db="EMBL/GenBank/DDBJ databases">
        <title>Sequencing of cultivated peanut Arachis hypogaea provides insights into genome evolution and oil improvement.</title>
        <authorList>
            <person name="Chen X."/>
        </authorList>
    </citation>
    <scope>NUCLEOTIDE SEQUENCE [LARGE SCALE GENOMIC DNA]</scope>
    <source>
        <strain evidence="3">cv. Fuhuasheng</strain>
        <tissue evidence="2">Leaves</tissue>
    </source>
</reference>
<dbReference type="Gene3D" id="2.40.50.140">
    <property type="entry name" value="Nucleic acid-binding proteins"/>
    <property type="match status" value="1"/>
</dbReference>
<evidence type="ECO:0000259" key="1">
    <source>
        <dbReference type="Pfam" id="PF02721"/>
    </source>
</evidence>